<keyword evidence="4" id="KW-1185">Reference proteome</keyword>
<reference evidence="3 4" key="1">
    <citation type="submission" date="2020-08" db="EMBL/GenBank/DDBJ databases">
        <title>Genomic Encyclopedia of Type Strains, Phase IV (KMG-IV): sequencing the most valuable type-strain genomes for metagenomic binning, comparative biology and taxonomic classification.</title>
        <authorList>
            <person name="Goeker M."/>
        </authorList>
    </citation>
    <scope>NUCLEOTIDE SEQUENCE [LARGE SCALE GENOMIC DNA]</scope>
    <source>
        <strain evidence="3 4">DSM 103462</strain>
    </source>
</reference>
<keyword evidence="2 3" id="KW-0326">Glycosidase</keyword>
<dbReference type="Gene3D" id="3.20.20.70">
    <property type="entry name" value="Aldolase class I"/>
    <property type="match status" value="1"/>
</dbReference>
<evidence type="ECO:0000313" key="3">
    <source>
        <dbReference type="EMBL" id="MBB5225800.1"/>
    </source>
</evidence>
<evidence type="ECO:0000313" key="4">
    <source>
        <dbReference type="Proteomes" id="UP000518887"/>
    </source>
</evidence>
<dbReference type="Proteomes" id="UP000518887">
    <property type="component" value="Unassembled WGS sequence"/>
</dbReference>
<dbReference type="Pfam" id="PF02065">
    <property type="entry name" value="Melibiase"/>
    <property type="match status" value="1"/>
</dbReference>
<dbReference type="RefSeq" id="WP_184658428.1">
    <property type="nucleotide sequence ID" value="NZ_CP031518.1"/>
</dbReference>
<accession>A0A7W8LLW7</accession>
<evidence type="ECO:0000256" key="1">
    <source>
        <dbReference type="ARBA" id="ARBA00022801"/>
    </source>
</evidence>
<comment type="caution">
    <text evidence="3">The sequence shown here is derived from an EMBL/GenBank/DDBJ whole genome shotgun (WGS) entry which is preliminary data.</text>
</comment>
<dbReference type="GO" id="GO:0016052">
    <property type="term" value="P:carbohydrate catabolic process"/>
    <property type="evidence" value="ECO:0007669"/>
    <property type="project" value="InterPro"/>
</dbReference>
<dbReference type="PANTHER" id="PTHR43053">
    <property type="entry name" value="GLYCOSIDASE FAMILY 31"/>
    <property type="match status" value="1"/>
</dbReference>
<dbReference type="InterPro" id="IPR013785">
    <property type="entry name" value="Aldolase_TIM"/>
</dbReference>
<dbReference type="InterPro" id="IPR017853">
    <property type="entry name" value="GH"/>
</dbReference>
<dbReference type="InterPro" id="IPR050985">
    <property type="entry name" value="Alpha-glycosidase_related"/>
</dbReference>
<dbReference type="SUPFAM" id="SSF51445">
    <property type="entry name" value="(Trans)glycosidases"/>
    <property type="match status" value="1"/>
</dbReference>
<organism evidence="3 4">
    <name type="scientific">Treponema ruminis</name>
    <dbReference type="NCBI Taxonomy" id="744515"/>
    <lineage>
        <taxon>Bacteria</taxon>
        <taxon>Pseudomonadati</taxon>
        <taxon>Spirochaetota</taxon>
        <taxon>Spirochaetia</taxon>
        <taxon>Spirochaetales</taxon>
        <taxon>Treponemataceae</taxon>
        <taxon>Treponema</taxon>
    </lineage>
</organism>
<dbReference type="PANTHER" id="PTHR43053:SF3">
    <property type="entry name" value="ALPHA-GALACTOSIDASE C-RELATED"/>
    <property type="match status" value="1"/>
</dbReference>
<evidence type="ECO:0000256" key="2">
    <source>
        <dbReference type="ARBA" id="ARBA00023295"/>
    </source>
</evidence>
<name>A0A7W8LLW7_9SPIR</name>
<dbReference type="AlphaFoldDB" id="A0A7W8LLW7"/>
<sequence length="633" mass="73269">MKEIEKKEYFFHGADCTDSENRIFANLSIDSLVESYFAGDDAEFCENHDFAFYASGWQSWGFGGEIDAGRYQKKYFPIVPQWKQYFTVPGKLPENLRSKKLLVGSFFIYLRWNLNGKNLYLALASTGNVSDLLPPVNFYVDRKKRKITCTAYADGKTWHEGDKIAELAIFSARDFFELRKITQELFLTDNAERFSSLGFLNTTPYKNKITLGGWESWYNHYADINNELIKVDLESLSHTENLIKTHFMDSKKPCVFQVDDGWEIALGDWDARKDRFPQGMTALASSISDKGYVPGLWIAPFIIDWRSDFAQSHRDWILCDKKGKAIAAGLNPLWGGTFGKNQPALPYSYFCFDLSRDEVIEYLDSLMEKVVNEWGFRYIKLDFMFSGMICGNFKNGGSAYQWYDRAVKVLTKRKVNKKGENVAYLGCGMPFESSFKSLPLSRIGPDTKEAWDVAWMKKANFPSRTSAFLNMQSTLGHAFWNQCIYINDPDVVFLRYENITLNDKEKVLIALVNYLFASQIMHSDDPVHFDTEREGALTKKIEALYKLFEFEDFGLENRNSTSYFIFSKSKYSTDSKYTGFINLSDESINIERRELISRFREKTENLETVIEYGNRDGEIFTFEPHSISIYERK</sequence>
<dbReference type="EMBL" id="JACHFQ010000003">
    <property type="protein sequence ID" value="MBB5225800.1"/>
    <property type="molecule type" value="Genomic_DNA"/>
</dbReference>
<dbReference type="GO" id="GO:0004557">
    <property type="term" value="F:alpha-galactosidase activity"/>
    <property type="evidence" value="ECO:0007669"/>
    <property type="project" value="UniProtKB-EC"/>
</dbReference>
<dbReference type="EC" id="3.2.1.22" evidence="3"/>
<protein>
    <submittedName>
        <fullName evidence="3">Alpha-galactosidase</fullName>
        <ecNumber evidence="3">3.2.1.22</ecNumber>
    </submittedName>
</protein>
<gene>
    <name evidence="3" type="ORF">HNP76_001157</name>
</gene>
<keyword evidence="1 3" id="KW-0378">Hydrolase</keyword>
<dbReference type="CDD" id="cd14791">
    <property type="entry name" value="GH36"/>
    <property type="match status" value="1"/>
</dbReference>
<proteinExistence type="predicted"/>
<dbReference type="InterPro" id="IPR002252">
    <property type="entry name" value="Glyco_hydro_36"/>
</dbReference>